<organism evidence="1 2">
    <name type="scientific">Pan troglodytes</name>
    <name type="common">Chimpanzee</name>
    <dbReference type="NCBI Taxonomy" id="9598"/>
    <lineage>
        <taxon>Eukaryota</taxon>
        <taxon>Metazoa</taxon>
        <taxon>Chordata</taxon>
        <taxon>Craniata</taxon>
        <taxon>Vertebrata</taxon>
        <taxon>Euteleostomi</taxon>
        <taxon>Mammalia</taxon>
        <taxon>Eutheria</taxon>
        <taxon>Euarchontoglires</taxon>
        <taxon>Primates</taxon>
        <taxon>Haplorrhini</taxon>
        <taxon>Catarrhini</taxon>
        <taxon>Hominidae</taxon>
        <taxon>Pan</taxon>
    </lineage>
</organism>
<dbReference type="Proteomes" id="UP000236370">
    <property type="component" value="Unassembled WGS sequence"/>
</dbReference>
<dbReference type="AlphaFoldDB" id="A0A2J8N115"/>
<reference evidence="1 2" key="1">
    <citation type="submission" date="2017-12" db="EMBL/GenBank/DDBJ databases">
        <title>High-resolution comparative analysis of great ape genomes.</title>
        <authorList>
            <person name="Pollen A."/>
            <person name="Hastie A."/>
            <person name="Hormozdiari F."/>
            <person name="Dougherty M."/>
            <person name="Liu R."/>
            <person name="Chaisson M."/>
            <person name="Hoppe E."/>
            <person name="Hill C."/>
            <person name="Pang A."/>
            <person name="Hillier L."/>
            <person name="Baker C."/>
            <person name="Armstrong J."/>
            <person name="Shendure J."/>
            <person name="Paten B."/>
            <person name="Wilson R."/>
            <person name="Chao H."/>
            <person name="Schneider V."/>
            <person name="Ventura M."/>
            <person name="Kronenberg Z."/>
            <person name="Murali S."/>
            <person name="Gordon D."/>
            <person name="Cantsilieris S."/>
            <person name="Munson K."/>
            <person name="Nelson B."/>
            <person name="Raja A."/>
            <person name="Underwood J."/>
            <person name="Diekhans M."/>
            <person name="Fiddes I."/>
            <person name="Haussler D."/>
            <person name="Eichler E."/>
        </authorList>
    </citation>
    <scope>NUCLEOTIDE SEQUENCE [LARGE SCALE GENOMIC DNA]</scope>
    <source>
        <strain evidence="1">Yerkes chimp pedigree #C0471</strain>
    </source>
</reference>
<comment type="caution">
    <text evidence="1">The sequence shown here is derived from an EMBL/GenBank/DDBJ whole genome shotgun (WGS) entry which is preliminary data.</text>
</comment>
<name>A0A2J8N115_PANTR</name>
<sequence length="39" mass="3853">MAATGTAAAAATGRLLLLLLVGLTAPALALAGYIEWVNL</sequence>
<proteinExistence type="predicted"/>
<evidence type="ECO:0000313" key="1">
    <source>
        <dbReference type="EMBL" id="PNI65462.1"/>
    </source>
</evidence>
<dbReference type="EMBL" id="NBAG03000239">
    <property type="protein sequence ID" value="PNI65462.1"/>
    <property type="molecule type" value="Genomic_DNA"/>
</dbReference>
<evidence type="ECO:0000313" key="2">
    <source>
        <dbReference type="Proteomes" id="UP000236370"/>
    </source>
</evidence>
<protein>
    <submittedName>
        <fullName evidence="1">APLP2 isoform 8</fullName>
    </submittedName>
</protein>
<accession>A0A2J8N115</accession>
<gene>
    <name evidence="1" type="ORF">CK820_G0015421</name>
</gene>